<feature type="compositionally biased region" description="Low complexity" evidence="1">
    <location>
        <begin position="60"/>
        <end position="83"/>
    </location>
</feature>
<reference evidence="2 3" key="1">
    <citation type="submission" date="2019-08" db="EMBL/GenBank/DDBJ databases">
        <title>Bacterial whole genome sequence for Glaciihabitans sp. CHu50b-6-2.</title>
        <authorList>
            <person name="Jin L."/>
        </authorList>
    </citation>
    <scope>NUCLEOTIDE SEQUENCE [LARGE SCALE GENOMIC DNA]</scope>
    <source>
        <strain evidence="2 3">CHu50b-6-2</strain>
    </source>
</reference>
<name>A0A5C8URJ2_9MICO</name>
<feature type="region of interest" description="Disordered" evidence="1">
    <location>
        <begin position="137"/>
        <end position="169"/>
    </location>
</feature>
<accession>A0A5C8URJ2</accession>
<evidence type="ECO:0000256" key="1">
    <source>
        <dbReference type="SAM" id="MobiDB-lite"/>
    </source>
</evidence>
<protein>
    <recommendedName>
        <fullName evidence="4">Protein tyrosine phosphatase</fullName>
    </recommendedName>
</protein>
<proteinExistence type="predicted"/>
<dbReference type="AlphaFoldDB" id="A0A5C8URJ2"/>
<feature type="compositionally biased region" description="Polar residues" evidence="1">
    <location>
        <begin position="153"/>
        <end position="163"/>
    </location>
</feature>
<evidence type="ECO:0008006" key="4">
    <source>
        <dbReference type="Google" id="ProtNLM"/>
    </source>
</evidence>
<organism evidence="2 3">
    <name type="scientific">Lacisediminihabitans profunda</name>
    <dbReference type="NCBI Taxonomy" id="2594790"/>
    <lineage>
        <taxon>Bacteria</taxon>
        <taxon>Bacillati</taxon>
        <taxon>Actinomycetota</taxon>
        <taxon>Actinomycetes</taxon>
        <taxon>Micrococcales</taxon>
        <taxon>Microbacteriaceae</taxon>
        <taxon>Lacisediminihabitans</taxon>
    </lineage>
</organism>
<gene>
    <name evidence="2" type="ORF">FVP33_05920</name>
</gene>
<dbReference type="RefSeq" id="WP_147782711.1">
    <property type="nucleotide sequence ID" value="NZ_VRMG01000005.1"/>
</dbReference>
<feature type="region of interest" description="Disordered" evidence="1">
    <location>
        <begin position="50"/>
        <end position="88"/>
    </location>
</feature>
<evidence type="ECO:0000313" key="2">
    <source>
        <dbReference type="EMBL" id="TXN31125.1"/>
    </source>
</evidence>
<evidence type="ECO:0000313" key="3">
    <source>
        <dbReference type="Proteomes" id="UP000321379"/>
    </source>
</evidence>
<dbReference type="EMBL" id="VRMG01000005">
    <property type="protein sequence ID" value="TXN31125.1"/>
    <property type="molecule type" value="Genomic_DNA"/>
</dbReference>
<comment type="caution">
    <text evidence="2">The sequence shown here is derived from an EMBL/GenBank/DDBJ whole genome shotgun (WGS) entry which is preliminary data.</text>
</comment>
<keyword evidence="3" id="KW-1185">Reference proteome</keyword>
<dbReference type="Proteomes" id="UP000321379">
    <property type="component" value="Unassembled WGS sequence"/>
</dbReference>
<sequence>MSFFTVLVTSKIAIGALALGTVAAGGTAVAAYTGTLPAPLQQSAHSLIGAPAPADSTEVDATATADPTETPDPTATPNPTATPVGPDATGPAAFGLCTAFTHGGLSTSSTAYKSLVVAASNSTDIKAYCATIVHPGKTAAPSDVSTGAPALPDQSSKGTSHKPTTPGRP</sequence>